<feature type="transmembrane region" description="Helical" evidence="2">
    <location>
        <begin position="646"/>
        <end position="674"/>
    </location>
</feature>
<feature type="compositionally biased region" description="Low complexity" evidence="1">
    <location>
        <begin position="8"/>
        <end position="21"/>
    </location>
</feature>
<feature type="region of interest" description="Disordered" evidence="1">
    <location>
        <begin position="1722"/>
        <end position="1766"/>
    </location>
</feature>
<sequence length="1766" mass="192682">MSVEGQTPSLSAPPSDPAAPSEMQLLEGNLTVLQASGGGTGLTGWNKPANQLNFGNSGLTGHNWLGLDVCTDFGKAVVLGGVRIDYHKRPYKVLTSDDNKTWTEQASGLTKDHTFDPPLRTRYARMCWDRTDGTSGLHCQFLGPVDTSAAVAPQVTATAAVAEISGEGETSEVNPSAPPSIPTTPPQAPQPQEQRVLEQLLADGDERERRREHTEVSVAKEAERPEQAESDKSVVIGLQPEPPAIVWKRRLILLVSGLCLFCHLFVLGLSGQMSYTAAVEVQLTHLERTCKVISSILTSIYDLPSSKYNTDQKFEIAKEYLNWFNFDMLIDTHEITIARKGNTEGNTFTLNYVTPLKFNVDCPESKCSTNSTTSNAMVRALSGQTGSLYSQDYRGNKQVLAAHTYIEGFDVGLVYKVDEDPYKALLTNTLINVLAVTISLMWVALAAQGVSLDKLLQRYSRVCHIHSDQQEPSKFPYMVVMLALVIVEMLLVSILVGVITCAVMDNVYLQQNEREQLLDTQLLAGMLDMQAKYFGVGVEDTVKLVNEINRQTMTGSSEIVLANKTGGVASYLTAFKFAADCTNLVCGQAGMDSSMSLALQGSQGAAFETDYRPADVLSGYGSVPTLSLGLVLKDDYWDVRGPMRKAAALAAGVSVAVVIVVLIVTIVVWCLMLNCLKTQWFESPVTGTLIVQETRNSIQKWVSLIVAISIVLCYVTLLGLQYKTFQQHTKVNMLVGAELVGSALDLSITMANNTSVNSSVLQAMLAYVTHYNTHQLFGPLEISVATEDVTQPGNIGYATRPKFWSLCQKDNCSSLNDEAMVAALSKHTGMLKGSDYRPDTVVASHTYASQTSFGVVYKEDSEFLNRRFATVIRETVLGMGVFIIFMSIVASTAVYFVIQALITMWTDPKQQDDASVAKANTMKVLSLVLVAVVLGLIDSLVLTFGIVHPHRRDIEDQDSQILNNLKLVSGMLTVLADNTASQADMIQQSAEWTNYLNYQILPRHFELELVQLKDGQLNLLSYPKFKTACEDRKCKTSAAAYTGIVEALNGKTGTAASEDYQPRAVMEAYNPIPSLNAAMVLKVDTHQMRVDAEQHVYAETFGAGAILIAGILGAVVAMAYKLHKMENYIRHPRIIVDPPMDPLVQKIVFGAGAVVFAVLVAIIFILWCAIAEGYGFMVRQTVQDLDVGVQLVKGVLSSTPGISMTQVAALMNYYNYQVLPTTYELVIAQEKPDGGSEYLTQLKFKSECHNYGCAEQPEFIKSALKGQEQRLTSTLDYRPEDVISASASLSGSETLGIGLKVDREELRLSWERRVIQTSSLVALLIWIVVSAVVGLWVMTIMKAIKHDVDIANELAQKISSGEWDQLDEVLAKAGPNKSQLLKALEQIVGNIKAYRPFLSDHLFMHGMVDLPQQPVEGQPLDPNVTDASEPADVNMHSLKVNRVVPESEAVDAVVPIGALAAPKAPKMLTLEQLTQVGVNDRPVAMLCLEVFNLDTLGKQIGSDVACSMYSKVTEAVHKAIQSSAGLLQPSSFPKHRLLVSWNAIQTTAEIPQDKALQAALEVQEALKTLNAAWREEHSTELEYGMAVTSGVVTAGVWGSEACKRFVVSGDSLAVLGTLTSLTGVLHTSILMDESTQVASRHRFMTRLVDVVDLSRSGLAVSSPKLQVFELLAATGEGKPRPEWMSGASSSGSPTMEDFTLAIKQLESGERSKAEQSIKRHLEVWPRDKAAQTRLGSIGQPGGNLPRRFRDKWDAPEPGVKSPASLI</sequence>
<dbReference type="SUPFAM" id="SSF49785">
    <property type="entry name" value="Galactose-binding domain-like"/>
    <property type="match status" value="1"/>
</dbReference>
<dbReference type="InterPro" id="IPR008979">
    <property type="entry name" value="Galactose-bd-like_sf"/>
</dbReference>
<feature type="compositionally biased region" description="Pro residues" evidence="1">
    <location>
        <begin position="176"/>
        <end position="189"/>
    </location>
</feature>
<organism evidence="3">
    <name type="scientific">Eutreptiella gymnastica</name>
    <dbReference type="NCBI Taxonomy" id="73025"/>
    <lineage>
        <taxon>Eukaryota</taxon>
        <taxon>Discoba</taxon>
        <taxon>Euglenozoa</taxon>
        <taxon>Euglenida</taxon>
        <taxon>Spirocuta</taxon>
        <taxon>Euglenophyceae</taxon>
        <taxon>Eutreptiales</taxon>
        <taxon>Eutreptiaceae</taxon>
        <taxon>Eutreptiella</taxon>
    </lineage>
</organism>
<feature type="transmembrane region" description="Helical" evidence="2">
    <location>
        <begin position="876"/>
        <end position="904"/>
    </location>
</feature>
<feature type="transmembrane region" description="Helical" evidence="2">
    <location>
        <begin position="1096"/>
        <end position="1120"/>
    </location>
</feature>
<feature type="transmembrane region" description="Helical" evidence="2">
    <location>
        <begin position="1320"/>
        <end position="1341"/>
    </location>
</feature>
<feature type="compositionally biased region" description="Basic and acidic residues" evidence="1">
    <location>
        <begin position="204"/>
        <end position="231"/>
    </location>
</feature>
<reference evidence="3" key="1">
    <citation type="submission" date="2021-01" db="EMBL/GenBank/DDBJ databases">
        <authorList>
            <person name="Corre E."/>
            <person name="Pelletier E."/>
            <person name="Niang G."/>
            <person name="Scheremetjew M."/>
            <person name="Finn R."/>
            <person name="Kale V."/>
            <person name="Holt S."/>
            <person name="Cochrane G."/>
            <person name="Meng A."/>
            <person name="Brown T."/>
            <person name="Cohen L."/>
        </authorList>
    </citation>
    <scope>NUCLEOTIDE SEQUENCE</scope>
    <source>
        <strain evidence="3">NIES-381</strain>
    </source>
</reference>
<dbReference type="InterPro" id="IPR029787">
    <property type="entry name" value="Nucleotide_cyclase"/>
</dbReference>
<evidence type="ECO:0000313" key="3">
    <source>
        <dbReference type="EMBL" id="CAD9003630.1"/>
    </source>
</evidence>
<dbReference type="Gene3D" id="3.30.70.1230">
    <property type="entry name" value="Nucleotide cyclase"/>
    <property type="match status" value="1"/>
</dbReference>
<dbReference type="SUPFAM" id="SSF55073">
    <property type="entry name" value="Nucleotide cyclase"/>
    <property type="match status" value="1"/>
</dbReference>
<feature type="transmembrane region" description="Helical" evidence="2">
    <location>
        <begin position="924"/>
        <end position="947"/>
    </location>
</feature>
<feature type="transmembrane region" description="Helical" evidence="2">
    <location>
        <begin position="477"/>
        <end position="504"/>
    </location>
</feature>
<protein>
    <submittedName>
        <fullName evidence="3">Uncharacterized protein</fullName>
    </submittedName>
</protein>
<evidence type="ECO:0000256" key="2">
    <source>
        <dbReference type="SAM" id="Phobius"/>
    </source>
</evidence>
<dbReference type="EMBL" id="HBGA01040576">
    <property type="protein sequence ID" value="CAD9003630.1"/>
    <property type="molecule type" value="Transcribed_RNA"/>
</dbReference>
<name>A0A7S1N8G6_9EUGL</name>
<feature type="transmembrane region" description="Helical" evidence="2">
    <location>
        <begin position="430"/>
        <end position="450"/>
    </location>
</feature>
<keyword evidence="2" id="KW-1133">Transmembrane helix</keyword>
<feature type="transmembrane region" description="Helical" evidence="2">
    <location>
        <begin position="251"/>
        <end position="269"/>
    </location>
</feature>
<feature type="transmembrane region" description="Helical" evidence="2">
    <location>
        <begin position="701"/>
        <end position="720"/>
    </location>
</feature>
<gene>
    <name evidence="3" type="ORF">EGYM00392_LOCUS14714</name>
</gene>
<proteinExistence type="predicted"/>
<feature type="region of interest" description="Disordered" evidence="1">
    <location>
        <begin position="164"/>
        <end position="231"/>
    </location>
</feature>
<accession>A0A7S1N8G6</accession>
<feature type="transmembrane region" description="Helical" evidence="2">
    <location>
        <begin position="1147"/>
        <end position="1170"/>
    </location>
</feature>
<keyword evidence="2" id="KW-0812">Transmembrane</keyword>
<evidence type="ECO:0000256" key="1">
    <source>
        <dbReference type="SAM" id="MobiDB-lite"/>
    </source>
</evidence>
<feature type="region of interest" description="Disordered" evidence="1">
    <location>
        <begin position="1"/>
        <end position="21"/>
    </location>
</feature>
<keyword evidence="2" id="KW-0472">Membrane</keyword>